<organism evidence="4 5">
    <name type="scientific">Coffea canephora</name>
    <name type="common">Robusta coffee</name>
    <dbReference type="NCBI Taxonomy" id="49390"/>
    <lineage>
        <taxon>Eukaryota</taxon>
        <taxon>Viridiplantae</taxon>
        <taxon>Streptophyta</taxon>
        <taxon>Embryophyta</taxon>
        <taxon>Tracheophyta</taxon>
        <taxon>Spermatophyta</taxon>
        <taxon>Magnoliopsida</taxon>
        <taxon>eudicotyledons</taxon>
        <taxon>Gunneridae</taxon>
        <taxon>Pentapetalae</taxon>
        <taxon>asterids</taxon>
        <taxon>lamiids</taxon>
        <taxon>Gentianales</taxon>
        <taxon>Rubiaceae</taxon>
        <taxon>Ixoroideae</taxon>
        <taxon>Gardenieae complex</taxon>
        <taxon>Bertiereae - Coffeeae clade</taxon>
        <taxon>Coffeeae</taxon>
        <taxon>Coffea</taxon>
    </lineage>
</organism>
<dbReference type="Pfam" id="PF03478">
    <property type="entry name" value="Beta-prop_KIB1-4"/>
    <property type="match status" value="1"/>
</dbReference>
<evidence type="ECO:0000313" key="5">
    <source>
        <dbReference type="Proteomes" id="UP000295252"/>
    </source>
</evidence>
<dbReference type="PANTHER" id="PTHR44259:SF93">
    <property type="entry name" value="PROTEIN, PUTATIVE (DUF295)-RELATED"/>
    <property type="match status" value="1"/>
</dbReference>
<accession>A0A068TW97</accession>
<evidence type="ECO:0008006" key="6">
    <source>
        <dbReference type="Google" id="ProtNLM"/>
    </source>
</evidence>
<protein>
    <recommendedName>
        <fullName evidence="6">F-box domain-containing protein</fullName>
    </recommendedName>
</protein>
<evidence type="ECO:0000256" key="1">
    <source>
        <dbReference type="SAM" id="MobiDB-lite"/>
    </source>
</evidence>
<dbReference type="Gramene" id="CDP00541">
    <property type="protein sequence ID" value="CDP00541"/>
    <property type="gene ID" value="GSCOC_T00032507001"/>
</dbReference>
<evidence type="ECO:0000313" key="4">
    <source>
        <dbReference type="EMBL" id="CDP00541.1"/>
    </source>
</evidence>
<dbReference type="FunCoup" id="A0A068TW97">
    <property type="interactions" value="102"/>
</dbReference>
<dbReference type="Gene3D" id="1.20.1280.50">
    <property type="match status" value="1"/>
</dbReference>
<dbReference type="InterPro" id="IPR001810">
    <property type="entry name" value="F-box_dom"/>
</dbReference>
<feature type="domain" description="KIB1-4 beta-propeller" evidence="3">
    <location>
        <begin position="99"/>
        <end position="391"/>
    </location>
</feature>
<gene>
    <name evidence="4" type="ORF">GSCOC_T00032507001</name>
</gene>
<evidence type="ECO:0000259" key="2">
    <source>
        <dbReference type="Pfam" id="PF00646"/>
    </source>
</evidence>
<dbReference type="EMBL" id="HG739089">
    <property type="protein sequence ID" value="CDP00541.1"/>
    <property type="molecule type" value="Genomic_DNA"/>
</dbReference>
<dbReference type="STRING" id="49390.A0A068TW97"/>
<sequence>MVAQSTYIILFQLNQDYQSEKLQSDPEGGEGKSWAELQRDVLGVILNKLILPDFIRFSVVCKSWLSVALDHKHKRMETINQQVPMLMIPQEGRKEHWNLYSLCENKVYGYQFLVPHRVRCCGSSYGWWAMAEKDLSVKLVNPFSGEIIHLPPIMVAIPGFHTVPEYYIHRVILSCDPCLYPNSYVVAATYNAAPVVAFIKSGEQSWTYVYNKFRPVNNILFHKEQLYAVNSRNQVLVIDYEGNDSSDDSEDEDEDEDDDEVEYYEGPRVEYLISQPTEYSHVSYLVESFDGGLLLVRRRYLEIIDDIDYKVTVGFKVYRMTRKHSSDEEEEPEWVETKSLPNIALFVGDNHSICIPAFGFRNCQSNCIYFTDDCTERDPDAPYEATDMGIFHLESGQIGKHYELPQSLSYLPPAVWILPKLQ</sequence>
<proteinExistence type="predicted"/>
<dbReference type="OMA" id="FYAVDFR"/>
<name>A0A068TW97_COFCA</name>
<dbReference type="AlphaFoldDB" id="A0A068TW97"/>
<evidence type="ECO:0000259" key="3">
    <source>
        <dbReference type="Pfam" id="PF03478"/>
    </source>
</evidence>
<dbReference type="Pfam" id="PF00646">
    <property type="entry name" value="F-box"/>
    <property type="match status" value="1"/>
</dbReference>
<dbReference type="Proteomes" id="UP000295252">
    <property type="component" value="Chromosome III"/>
</dbReference>
<dbReference type="PANTHER" id="PTHR44259">
    <property type="entry name" value="OS07G0183000 PROTEIN-RELATED"/>
    <property type="match status" value="1"/>
</dbReference>
<dbReference type="InterPro" id="IPR005174">
    <property type="entry name" value="KIB1-4_b-propeller"/>
</dbReference>
<keyword evidence="5" id="KW-1185">Reference proteome</keyword>
<reference evidence="5" key="1">
    <citation type="journal article" date="2014" name="Science">
        <title>The coffee genome provides insight into the convergent evolution of caffeine biosynthesis.</title>
        <authorList>
            <person name="Denoeud F."/>
            <person name="Carretero-Paulet L."/>
            <person name="Dereeper A."/>
            <person name="Droc G."/>
            <person name="Guyot R."/>
            <person name="Pietrella M."/>
            <person name="Zheng C."/>
            <person name="Alberti A."/>
            <person name="Anthony F."/>
            <person name="Aprea G."/>
            <person name="Aury J.M."/>
            <person name="Bento P."/>
            <person name="Bernard M."/>
            <person name="Bocs S."/>
            <person name="Campa C."/>
            <person name="Cenci A."/>
            <person name="Combes M.C."/>
            <person name="Crouzillat D."/>
            <person name="Da Silva C."/>
            <person name="Daddiego L."/>
            <person name="De Bellis F."/>
            <person name="Dussert S."/>
            <person name="Garsmeur O."/>
            <person name="Gayraud T."/>
            <person name="Guignon V."/>
            <person name="Jahn K."/>
            <person name="Jamilloux V."/>
            <person name="Joet T."/>
            <person name="Labadie K."/>
            <person name="Lan T."/>
            <person name="Leclercq J."/>
            <person name="Lepelley M."/>
            <person name="Leroy T."/>
            <person name="Li L.T."/>
            <person name="Librado P."/>
            <person name="Lopez L."/>
            <person name="Munoz A."/>
            <person name="Noel B."/>
            <person name="Pallavicini A."/>
            <person name="Perrotta G."/>
            <person name="Poncet V."/>
            <person name="Pot D."/>
            <person name="Priyono X."/>
            <person name="Rigoreau M."/>
            <person name="Rouard M."/>
            <person name="Rozas J."/>
            <person name="Tranchant-Dubreuil C."/>
            <person name="VanBuren R."/>
            <person name="Zhang Q."/>
            <person name="Andrade A.C."/>
            <person name="Argout X."/>
            <person name="Bertrand B."/>
            <person name="de Kochko A."/>
            <person name="Graziosi G."/>
            <person name="Henry R.J."/>
            <person name="Jayarama X."/>
            <person name="Ming R."/>
            <person name="Nagai C."/>
            <person name="Rounsley S."/>
            <person name="Sankoff D."/>
            <person name="Giuliano G."/>
            <person name="Albert V.A."/>
            <person name="Wincker P."/>
            <person name="Lashermes P."/>
        </authorList>
    </citation>
    <scope>NUCLEOTIDE SEQUENCE [LARGE SCALE GENOMIC DNA]</scope>
    <source>
        <strain evidence="5">cv. DH200-94</strain>
    </source>
</reference>
<feature type="domain" description="F-box" evidence="2">
    <location>
        <begin position="36"/>
        <end position="73"/>
    </location>
</feature>
<dbReference type="InParanoid" id="A0A068TW97"/>
<feature type="region of interest" description="Disordered" evidence="1">
    <location>
        <begin position="241"/>
        <end position="260"/>
    </location>
</feature>
<dbReference type="OrthoDB" id="1519185at2759"/>
<dbReference type="InterPro" id="IPR050942">
    <property type="entry name" value="F-box_BR-signaling"/>
</dbReference>
<dbReference type="PhylomeDB" id="A0A068TW97"/>